<name>A0AA39KI27_MICHY</name>
<evidence type="ECO:0000313" key="3">
    <source>
        <dbReference type="Proteomes" id="UP001168972"/>
    </source>
</evidence>
<reference evidence="2" key="1">
    <citation type="journal article" date="2023" name="bioRxiv">
        <title>Scaffold-level genome assemblies of two parasitoid biocontrol wasps reveal the parthenogenesis mechanism and an associated novel virus.</title>
        <authorList>
            <person name="Inwood S."/>
            <person name="Skelly J."/>
            <person name="Guhlin J."/>
            <person name="Harrop T."/>
            <person name="Goldson S."/>
            <person name="Dearden P."/>
        </authorList>
    </citation>
    <scope>NUCLEOTIDE SEQUENCE</scope>
    <source>
        <strain evidence="2">Lincoln</strain>
        <tissue evidence="2">Whole body</tissue>
    </source>
</reference>
<dbReference type="Proteomes" id="UP001168972">
    <property type="component" value="Unassembled WGS sequence"/>
</dbReference>
<dbReference type="AlphaFoldDB" id="A0AA39KI27"/>
<evidence type="ECO:0000313" key="2">
    <source>
        <dbReference type="EMBL" id="KAK0162504.1"/>
    </source>
</evidence>
<accession>A0AA39KI27</accession>
<keyword evidence="1" id="KW-1133">Transmembrane helix</keyword>
<sequence length="69" mass="7811">MLFTRASRYAIKLTLNHSKDRQLIRRVFSDHAITGAAFILATVGLSMSLYSMKQMLSSKVPKTSENQIH</sequence>
<evidence type="ECO:0000256" key="1">
    <source>
        <dbReference type="SAM" id="Phobius"/>
    </source>
</evidence>
<protein>
    <submittedName>
        <fullName evidence="2">Uncharacterized protein</fullName>
    </submittedName>
</protein>
<keyword evidence="1" id="KW-0472">Membrane</keyword>
<keyword evidence="1" id="KW-0812">Transmembrane</keyword>
<keyword evidence="3" id="KW-1185">Reference proteome</keyword>
<comment type="caution">
    <text evidence="2">The sequence shown here is derived from an EMBL/GenBank/DDBJ whole genome shotgun (WGS) entry which is preliminary data.</text>
</comment>
<dbReference type="EMBL" id="JAQQBR010001833">
    <property type="protein sequence ID" value="KAK0162504.1"/>
    <property type="molecule type" value="Genomic_DNA"/>
</dbReference>
<feature type="transmembrane region" description="Helical" evidence="1">
    <location>
        <begin position="32"/>
        <end position="52"/>
    </location>
</feature>
<proteinExistence type="predicted"/>
<gene>
    <name evidence="2" type="ORF">PV327_006277</name>
</gene>
<reference evidence="2" key="2">
    <citation type="submission" date="2023-03" db="EMBL/GenBank/DDBJ databases">
        <authorList>
            <person name="Inwood S.N."/>
            <person name="Skelly J.G."/>
            <person name="Guhlin J."/>
            <person name="Harrop T.W.R."/>
            <person name="Goldson S.G."/>
            <person name="Dearden P.K."/>
        </authorList>
    </citation>
    <scope>NUCLEOTIDE SEQUENCE</scope>
    <source>
        <strain evidence="2">Lincoln</strain>
        <tissue evidence="2">Whole body</tissue>
    </source>
</reference>
<organism evidence="2 3">
    <name type="scientific">Microctonus hyperodae</name>
    <name type="common">Parasitoid wasp</name>
    <dbReference type="NCBI Taxonomy" id="165561"/>
    <lineage>
        <taxon>Eukaryota</taxon>
        <taxon>Metazoa</taxon>
        <taxon>Ecdysozoa</taxon>
        <taxon>Arthropoda</taxon>
        <taxon>Hexapoda</taxon>
        <taxon>Insecta</taxon>
        <taxon>Pterygota</taxon>
        <taxon>Neoptera</taxon>
        <taxon>Endopterygota</taxon>
        <taxon>Hymenoptera</taxon>
        <taxon>Apocrita</taxon>
        <taxon>Ichneumonoidea</taxon>
        <taxon>Braconidae</taxon>
        <taxon>Euphorinae</taxon>
        <taxon>Microctonus</taxon>
    </lineage>
</organism>